<evidence type="ECO:0000313" key="4">
    <source>
        <dbReference type="Proteomes" id="UP000215027"/>
    </source>
</evidence>
<dbReference type="EMBL" id="LN890655">
    <property type="protein sequence ID" value="CUS02380.2"/>
    <property type="molecule type" value="Genomic_DNA"/>
</dbReference>
<dbReference type="OrthoDB" id="9794403at2"/>
<protein>
    <recommendedName>
        <fullName evidence="2">Transposase IS200-like domain-containing protein</fullName>
    </recommendedName>
</protein>
<name>A0A160T1V1_9CHLR</name>
<dbReference type="GO" id="GO:0043565">
    <property type="term" value="F:sequence-specific DNA binding"/>
    <property type="evidence" value="ECO:0007669"/>
    <property type="project" value="TreeGrafter"/>
</dbReference>
<accession>A0A160T1V1</accession>
<dbReference type="PANTHER" id="PTHR36966:SF1">
    <property type="entry name" value="REP-ASSOCIATED TYROSINE TRANSPOSASE"/>
    <property type="match status" value="1"/>
</dbReference>
<dbReference type="Proteomes" id="UP000215027">
    <property type="component" value="Chromosome I"/>
</dbReference>
<dbReference type="GO" id="GO:0006313">
    <property type="term" value="P:DNA transposition"/>
    <property type="evidence" value="ECO:0007669"/>
    <property type="project" value="InterPro"/>
</dbReference>
<feature type="domain" description="Transposase IS200-like" evidence="2">
    <location>
        <begin position="21"/>
        <end position="194"/>
    </location>
</feature>
<organism evidence="3 4">
    <name type="scientific">Candidatus Promineifilum breve</name>
    <dbReference type="NCBI Taxonomy" id="1806508"/>
    <lineage>
        <taxon>Bacteria</taxon>
        <taxon>Bacillati</taxon>
        <taxon>Chloroflexota</taxon>
        <taxon>Ardenticatenia</taxon>
        <taxon>Candidatus Promineifilales</taxon>
        <taxon>Candidatus Promineifilaceae</taxon>
        <taxon>Candidatus Promineifilum</taxon>
    </lineage>
</organism>
<keyword evidence="1" id="KW-0175">Coiled coil</keyword>
<evidence type="ECO:0000256" key="1">
    <source>
        <dbReference type="SAM" id="Coils"/>
    </source>
</evidence>
<dbReference type="SMART" id="SM01321">
    <property type="entry name" value="Y1_Tnp"/>
    <property type="match status" value="1"/>
</dbReference>
<dbReference type="Gene3D" id="3.30.70.1290">
    <property type="entry name" value="Transposase IS200-like"/>
    <property type="match status" value="1"/>
</dbReference>
<dbReference type="RefSeq" id="WP_095041997.1">
    <property type="nucleotide sequence ID" value="NZ_LN890655.1"/>
</dbReference>
<dbReference type="InterPro" id="IPR052715">
    <property type="entry name" value="RAYT_transposase"/>
</dbReference>
<dbReference type="SUPFAM" id="SSF143422">
    <property type="entry name" value="Transposase IS200-like"/>
    <property type="match status" value="1"/>
</dbReference>
<feature type="coiled-coil region" evidence="1">
    <location>
        <begin position="41"/>
        <end position="68"/>
    </location>
</feature>
<evidence type="ECO:0000259" key="2">
    <source>
        <dbReference type="SMART" id="SM01321"/>
    </source>
</evidence>
<evidence type="ECO:0000313" key="3">
    <source>
        <dbReference type="EMBL" id="CUS02380.2"/>
    </source>
</evidence>
<dbReference type="PANTHER" id="PTHR36966">
    <property type="entry name" value="REP-ASSOCIATED TYROSINE TRANSPOSASE"/>
    <property type="match status" value="1"/>
</dbReference>
<dbReference type="GO" id="GO:0004803">
    <property type="term" value="F:transposase activity"/>
    <property type="evidence" value="ECO:0007669"/>
    <property type="project" value="InterPro"/>
</dbReference>
<dbReference type="Pfam" id="PF01797">
    <property type="entry name" value="Y1_Tnp"/>
    <property type="match status" value="1"/>
</dbReference>
<dbReference type="InterPro" id="IPR002686">
    <property type="entry name" value="Transposase_17"/>
</dbReference>
<sequence>MTSPTLEYKIFYRQHLPHIQPPGATFFLTFRLAGSIPATKLAELHEEAQATERRLAQIKVDADRLREALLANKRQFARWDALLDSAAYGPMWLSEVPIASLVSGALHFQHDRRVDLDSFTIMSNHVHIVLTPMEKADGTYYSLSRILHSVKSYTANKGNELLGREGEFWQHESYDHFVRDPDELIRIRRYVLNNPVKAGLVDSPEKWPWSYCKFGFS</sequence>
<dbReference type="AlphaFoldDB" id="A0A160T1V1"/>
<keyword evidence="4" id="KW-1185">Reference proteome</keyword>
<reference evidence="3" key="1">
    <citation type="submission" date="2016-01" db="EMBL/GenBank/DDBJ databases">
        <authorList>
            <person name="Mcilroy J.S."/>
            <person name="Karst M S."/>
            <person name="Albertsen M."/>
        </authorList>
    </citation>
    <scope>NUCLEOTIDE SEQUENCE</scope>
    <source>
        <strain evidence="3">Cfx-K</strain>
    </source>
</reference>
<dbReference type="InterPro" id="IPR036515">
    <property type="entry name" value="Transposase_17_sf"/>
</dbReference>
<dbReference type="KEGG" id="pbf:CFX0092_A0499"/>
<proteinExistence type="predicted"/>
<gene>
    <name evidence="3" type="ORF">CFX0092_A0499</name>
</gene>